<dbReference type="PROSITE" id="PS51120">
    <property type="entry name" value="LDLRB"/>
    <property type="match status" value="1"/>
</dbReference>
<accession>A0A7J7K5V0</accession>
<proteinExistence type="predicted"/>
<dbReference type="GO" id="GO:0017147">
    <property type="term" value="F:Wnt-protein binding"/>
    <property type="evidence" value="ECO:0007669"/>
    <property type="project" value="TreeGrafter"/>
</dbReference>
<dbReference type="OrthoDB" id="10046193at2759"/>
<feature type="repeat" description="LDL-receptor class B" evidence="4">
    <location>
        <begin position="36"/>
        <end position="82"/>
    </location>
</feature>
<gene>
    <name evidence="6" type="ORF">EB796_008360</name>
</gene>
<dbReference type="GO" id="GO:0042813">
    <property type="term" value="F:Wnt receptor activity"/>
    <property type="evidence" value="ECO:0007669"/>
    <property type="project" value="TreeGrafter"/>
</dbReference>
<name>A0A7J7K5V0_BUGNE</name>
<dbReference type="Proteomes" id="UP000593567">
    <property type="component" value="Unassembled WGS sequence"/>
</dbReference>
<dbReference type="SUPFAM" id="SSF63825">
    <property type="entry name" value="YWTD domain"/>
    <property type="match status" value="3"/>
</dbReference>
<dbReference type="PANTHER" id="PTHR46513:SF13">
    <property type="entry name" value="EGF-LIKE DOMAIN-CONTAINING PROTEIN"/>
    <property type="match status" value="1"/>
</dbReference>
<dbReference type="SUPFAM" id="SSF57196">
    <property type="entry name" value="EGF/Laminin"/>
    <property type="match status" value="1"/>
</dbReference>
<comment type="caution">
    <text evidence="6">The sequence shown here is derived from an EMBL/GenBank/DDBJ whole genome shotgun (WGS) entry which is preliminary data.</text>
</comment>
<dbReference type="PANTHER" id="PTHR46513">
    <property type="entry name" value="VITELLOGENIN RECEPTOR-LIKE PROTEIN-RELATED-RELATED"/>
    <property type="match status" value="1"/>
</dbReference>
<organism evidence="6 7">
    <name type="scientific">Bugula neritina</name>
    <name type="common">Brown bryozoan</name>
    <name type="synonym">Sertularia neritina</name>
    <dbReference type="NCBI Taxonomy" id="10212"/>
    <lineage>
        <taxon>Eukaryota</taxon>
        <taxon>Metazoa</taxon>
        <taxon>Spiralia</taxon>
        <taxon>Lophotrochozoa</taxon>
        <taxon>Bryozoa</taxon>
        <taxon>Gymnolaemata</taxon>
        <taxon>Cheilostomatida</taxon>
        <taxon>Flustrina</taxon>
        <taxon>Buguloidea</taxon>
        <taxon>Bugulidae</taxon>
        <taxon>Bugula</taxon>
    </lineage>
</organism>
<dbReference type="SMART" id="SM00135">
    <property type="entry name" value="LY"/>
    <property type="match status" value="5"/>
</dbReference>
<evidence type="ECO:0000256" key="4">
    <source>
        <dbReference type="PROSITE-ProRule" id="PRU00461"/>
    </source>
</evidence>
<evidence type="ECO:0000256" key="3">
    <source>
        <dbReference type="ARBA" id="ARBA00022729"/>
    </source>
</evidence>
<dbReference type="EMBL" id="VXIV02001379">
    <property type="protein sequence ID" value="KAF6033334.1"/>
    <property type="molecule type" value="Genomic_DNA"/>
</dbReference>
<feature type="domain" description="LRP2 EGF-like" evidence="5">
    <location>
        <begin position="290"/>
        <end position="332"/>
    </location>
</feature>
<dbReference type="InterPro" id="IPR011042">
    <property type="entry name" value="6-blade_b-propeller_TolB-like"/>
</dbReference>
<dbReference type="InterPro" id="IPR000033">
    <property type="entry name" value="LDLR_classB_rpt"/>
</dbReference>
<dbReference type="GO" id="GO:0060070">
    <property type="term" value="P:canonical Wnt signaling pathway"/>
    <property type="evidence" value="ECO:0007669"/>
    <property type="project" value="TreeGrafter"/>
</dbReference>
<evidence type="ECO:0000313" key="7">
    <source>
        <dbReference type="Proteomes" id="UP000593567"/>
    </source>
</evidence>
<evidence type="ECO:0000313" key="6">
    <source>
        <dbReference type="EMBL" id="KAF6033334.1"/>
    </source>
</evidence>
<dbReference type="Pfam" id="PF24468">
    <property type="entry name" value="EGF_LRP2"/>
    <property type="match status" value="1"/>
</dbReference>
<sequence>MNLDGPKHFRRDILGYNEESTGVGKVVGLCVDPTRGKLYWIDRGGKDVPHKIASMNLDGTEPEILWSHNLQKADELSIDIEGNRLFWSNAGMRSIQMLDLHIAGAIPVNVADRTAGLSHPVGVAYYNDSVYYTDSDTMTIASASVADGDVSVIRTGVSDLHQLRVYQHLRHNGYIYFVNHLKEVSYIEVMDKKGGNRRIIYKSKTERPYHLRVDPQESYDGQSIHKLLDSPSSQGLTVYKDQLIWADSSLRRIQSVPLFNTSLEPTLIRGKLLSLTDIEMFDPTLQPSFSSPCTLNNGGCGQLCFALPDRIYPVCACSTGVLAEDPKTCKAPDKYLVVGTEAGIFGLSLSDTPSPAMPSLEMDGLGVYSLDLDYNNSQIYYTDVSNPAIVSASWTYDDVTRTNLVSSEDKKYFALSYDWIHKRIYYSLFTQPYGIYSMDTNGTTPAKIRSDMAYDLVVHPCKGSSVRGQTLVLVFNWHLPIQYGRKCIQVSGH</sequence>
<evidence type="ECO:0000256" key="1">
    <source>
        <dbReference type="ARBA" id="ARBA00004308"/>
    </source>
</evidence>
<evidence type="ECO:0000259" key="5">
    <source>
        <dbReference type="Pfam" id="PF24468"/>
    </source>
</evidence>
<dbReference type="GO" id="GO:0005886">
    <property type="term" value="C:plasma membrane"/>
    <property type="evidence" value="ECO:0007669"/>
    <property type="project" value="TreeGrafter"/>
</dbReference>
<keyword evidence="3" id="KW-0732">Signal</keyword>
<dbReference type="InterPro" id="IPR050778">
    <property type="entry name" value="Cueball_EGF_LRP_Nidogen"/>
</dbReference>
<reference evidence="6" key="1">
    <citation type="submission" date="2020-06" db="EMBL/GenBank/DDBJ databases">
        <title>Draft genome of Bugula neritina, a colonial animal packing powerful symbionts and potential medicines.</title>
        <authorList>
            <person name="Rayko M."/>
        </authorList>
    </citation>
    <scope>NUCLEOTIDE SEQUENCE [LARGE SCALE GENOMIC DNA]</scope>
    <source>
        <strain evidence="6">Kwan_BN1</strain>
    </source>
</reference>
<dbReference type="Gene3D" id="2.120.10.30">
    <property type="entry name" value="TolB, C-terminal domain"/>
    <property type="match status" value="3"/>
</dbReference>
<protein>
    <submittedName>
        <fullName evidence="6">LRP2</fullName>
    </submittedName>
</protein>
<dbReference type="InterPro" id="IPR056588">
    <property type="entry name" value="EGF_LRP2"/>
</dbReference>
<dbReference type="GO" id="GO:0012505">
    <property type="term" value="C:endomembrane system"/>
    <property type="evidence" value="ECO:0007669"/>
    <property type="project" value="UniProtKB-SubCell"/>
</dbReference>
<comment type="subcellular location">
    <subcellularLocation>
        <location evidence="1">Endomembrane system</location>
    </subcellularLocation>
    <subcellularLocation>
        <location evidence="2">Membrane</location>
        <topology evidence="2">Single-pass type I membrane protein</topology>
    </subcellularLocation>
</comment>
<evidence type="ECO:0000256" key="2">
    <source>
        <dbReference type="ARBA" id="ARBA00004479"/>
    </source>
</evidence>
<keyword evidence="7" id="KW-1185">Reference proteome</keyword>
<dbReference type="AlphaFoldDB" id="A0A7J7K5V0"/>